<gene>
    <name evidence="1" type="ORF">MNBD_CHLOROFLEXI01-689</name>
</gene>
<dbReference type="EMBL" id="UOEU01001047">
    <property type="protein sequence ID" value="VAW43216.1"/>
    <property type="molecule type" value="Genomic_DNA"/>
</dbReference>
<accession>A0A3B0WFC1</accession>
<name>A0A3B0WFC1_9ZZZZ</name>
<proteinExistence type="predicted"/>
<evidence type="ECO:0000313" key="1">
    <source>
        <dbReference type="EMBL" id="VAW43216.1"/>
    </source>
</evidence>
<sequence length="36" mass="4107">MDGFPHDEQWAMFSLTTPRGLLVEAAQEFDALLLQK</sequence>
<reference evidence="1" key="1">
    <citation type="submission" date="2018-06" db="EMBL/GenBank/DDBJ databases">
        <authorList>
            <person name="Zhirakovskaya E."/>
        </authorList>
    </citation>
    <scope>NUCLEOTIDE SEQUENCE</scope>
</reference>
<protein>
    <submittedName>
        <fullName evidence="1">Uncharacterized protein</fullName>
    </submittedName>
</protein>
<dbReference type="AlphaFoldDB" id="A0A3B0WFC1"/>
<organism evidence="1">
    <name type="scientific">hydrothermal vent metagenome</name>
    <dbReference type="NCBI Taxonomy" id="652676"/>
    <lineage>
        <taxon>unclassified sequences</taxon>
        <taxon>metagenomes</taxon>
        <taxon>ecological metagenomes</taxon>
    </lineage>
</organism>